<dbReference type="InterPro" id="IPR006140">
    <property type="entry name" value="D-isomer_DH_NAD-bd"/>
</dbReference>
<dbReference type="PANTHER" id="PTHR10996">
    <property type="entry name" value="2-HYDROXYACID DEHYDROGENASE-RELATED"/>
    <property type="match status" value="1"/>
</dbReference>
<accession>A0A9W9EYV3</accession>
<dbReference type="PANTHER" id="PTHR10996:SF269">
    <property type="entry name" value="HYPOTHETICAL D-ISOMER SPECIFIC 2-HYDROXYACID DEHYDROGENASE (EUROFUNG)"/>
    <property type="match status" value="1"/>
</dbReference>
<dbReference type="OrthoDB" id="9991913at2759"/>
<feature type="domain" description="D-isomer specific 2-hydroxyacid dehydrogenase NAD-binding" evidence="2">
    <location>
        <begin position="1"/>
        <end position="129"/>
    </location>
</feature>
<evidence type="ECO:0000259" key="2">
    <source>
        <dbReference type="Pfam" id="PF02826"/>
    </source>
</evidence>
<dbReference type="Pfam" id="PF02826">
    <property type="entry name" value="2-Hacid_dh_C"/>
    <property type="match status" value="1"/>
</dbReference>
<evidence type="ECO:0000256" key="1">
    <source>
        <dbReference type="ARBA" id="ARBA00023002"/>
    </source>
</evidence>
<dbReference type="SUPFAM" id="SSF51735">
    <property type="entry name" value="NAD(P)-binding Rossmann-fold domains"/>
    <property type="match status" value="1"/>
</dbReference>
<dbReference type="EMBL" id="JAPQKI010000009">
    <property type="protein sequence ID" value="KAJ5090370.1"/>
    <property type="molecule type" value="Genomic_DNA"/>
</dbReference>
<name>A0A9W9EYV3_9EURO</name>
<gene>
    <name evidence="3" type="ORF">N7532_009054</name>
</gene>
<proteinExistence type="predicted"/>
<dbReference type="GO" id="GO:0030267">
    <property type="term" value="F:glyoxylate reductase (NADPH) activity"/>
    <property type="evidence" value="ECO:0007669"/>
    <property type="project" value="TreeGrafter"/>
</dbReference>
<evidence type="ECO:0000313" key="3">
    <source>
        <dbReference type="EMBL" id="KAJ5090370.1"/>
    </source>
</evidence>
<dbReference type="GO" id="GO:0051287">
    <property type="term" value="F:NAD binding"/>
    <property type="evidence" value="ECO:0007669"/>
    <property type="project" value="InterPro"/>
</dbReference>
<evidence type="ECO:0000313" key="4">
    <source>
        <dbReference type="Proteomes" id="UP001149074"/>
    </source>
</evidence>
<keyword evidence="1" id="KW-0560">Oxidoreductase</keyword>
<dbReference type="Gene3D" id="3.40.50.720">
    <property type="entry name" value="NAD(P)-binding Rossmann-like Domain"/>
    <property type="match status" value="1"/>
</dbReference>
<dbReference type="AlphaFoldDB" id="A0A9W9EYV3"/>
<sequence>MGRAIERRCRPFGLKTIHKNRNPLSAVEAEAPEYVPFDELLSKSDFISASEPLNAKTKHLVGTVEIAKMKPSVVIINTARGAVKDEAAKTDALEEGHITTVGLDVFEGEPKINVKLLKQELAFMVSHIGTHTVETLAKM</sequence>
<dbReference type="GO" id="GO:0016618">
    <property type="term" value="F:hydroxypyruvate reductase [NAD(P)H] activity"/>
    <property type="evidence" value="ECO:0007669"/>
    <property type="project" value="TreeGrafter"/>
</dbReference>
<keyword evidence="4" id="KW-1185">Reference proteome</keyword>
<reference evidence="3" key="1">
    <citation type="submission" date="2022-11" db="EMBL/GenBank/DDBJ databases">
        <authorList>
            <person name="Petersen C."/>
        </authorList>
    </citation>
    <scope>NUCLEOTIDE SEQUENCE</scope>
    <source>
        <strain evidence="3">IBT 30761</strain>
    </source>
</reference>
<dbReference type="RefSeq" id="XP_056472351.1">
    <property type="nucleotide sequence ID" value="XM_056621545.1"/>
</dbReference>
<reference evidence="3" key="2">
    <citation type="journal article" date="2023" name="IMA Fungus">
        <title>Comparative genomic study of the Penicillium genus elucidates a diverse pangenome and 15 lateral gene transfer events.</title>
        <authorList>
            <person name="Petersen C."/>
            <person name="Sorensen T."/>
            <person name="Nielsen M.R."/>
            <person name="Sondergaard T.E."/>
            <person name="Sorensen J.L."/>
            <person name="Fitzpatrick D.A."/>
            <person name="Frisvad J.C."/>
            <person name="Nielsen K.L."/>
        </authorList>
    </citation>
    <scope>NUCLEOTIDE SEQUENCE</scope>
    <source>
        <strain evidence="3">IBT 30761</strain>
    </source>
</reference>
<dbReference type="InterPro" id="IPR036291">
    <property type="entry name" value="NAD(P)-bd_dom_sf"/>
</dbReference>
<protein>
    <recommendedName>
        <fullName evidence="2">D-isomer specific 2-hydroxyacid dehydrogenase NAD-binding domain-containing protein</fullName>
    </recommendedName>
</protein>
<dbReference type="InterPro" id="IPR050223">
    <property type="entry name" value="D-isomer_2-hydroxyacid_DH"/>
</dbReference>
<dbReference type="GeneID" id="81360524"/>
<dbReference type="Proteomes" id="UP001149074">
    <property type="component" value="Unassembled WGS sequence"/>
</dbReference>
<organism evidence="3 4">
    <name type="scientific">Penicillium argentinense</name>
    <dbReference type="NCBI Taxonomy" id="1131581"/>
    <lineage>
        <taxon>Eukaryota</taxon>
        <taxon>Fungi</taxon>
        <taxon>Dikarya</taxon>
        <taxon>Ascomycota</taxon>
        <taxon>Pezizomycotina</taxon>
        <taxon>Eurotiomycetes</taxon>
        <taxon>Eurotiomycetidae</taxon>
        <taxon>Eurotiales</taxon>
        <taxon>Aspergillaceae</taxon>
        <taxon>Penicillium</taxon>
    </lineage>
</organism>
<comment type="caution">
    <text evidence="3">The sequence shown here is derived from an EMBL/GenBank/DDBJ whole genome shotgun (WGS) entry which is preliminary data.</text>
</comment>
<dbReference type="GO" id="GO:0005829">
    <property type="term" value="C:cytosol"/>
    <property type="evidence" value="ECO:0007669"/>
    <property type="project" value="TreeGrafter"/>
</dbReference>